<sequence>MSGNRSLLHASQTGEPSHGCQTISVTTSPLTSGHLTPHTATPLLSCVGCC</sequence>
<proteinExistence type="predicted"/>
<evidence type="ECO:0000313" key="2">
    <source>
        <dbReference type="EMBL" id="KOF83122.1"/>
    </source>
</evidence>
<organism evidence="2">
    <name type="scientific">Octopus bimaculoides</name>
    <name type="common">California two-spotted octopus</name>
    <dbReference type="NCBI Taxonomy" id="37653"/>
    <lineage>
        <taxon>Eukaryota</taxon>
        <taxon>Metazoa</taxon>
        <taxon>Spiralia</taxon>
        <taxon>Lophotrochozoa</taxon>
        <taxon>Mollusca</taxon>
        <taxon>Cephalopoda</taxon>
        <taxon>Coleoidea</taxon>
        <taxon>Octopodiformes</taxon>
        <taxon>Octopoda</taxon>
        <taxon>Incirrata</taxon>
        <taxon>Octopodidae</taxon>
        <taxon>Octopus</taxon>
    </lineage>
</organism>
<evidence type="ECO:0000256" key="1">
    <source>
        <dbReference type="SAM" id="MobiDB-lite"/>
    </source>
</evidence>
<feature type="region of interest" description="Disordered" evidence="1">
    <location>
        <begin position="1"/>
        <end position="34"/>
    </location>
</feature>
<dbReference type="EMBL" id="KQ419574">
    <property type="protein sequence ID" value="KOF83122.1"/>
    <property type="molecule type" value="Genomic_DNA"/>
</dbReference>
<dbReference type="AlphaFoldDB" id="A0A0L8H1S4"/>
<gene>
    <name evidence="2" type="ORF">OCBIM_22024362mg</name>
</gene>
<name>A0A0L8H1S4_OCTBM</name>
<accession>A0A0L8H1S4</accession>
<protein>
    <submittedName>
        <fullName evidence="2">Uncharacterized protein</fullName>
    </submittedName>
</protein>
<reference evidence="2" key="1">
    <citation type="submission" date="2015-07" db="EMBL/GenBank/DDBJ databases">
        <title>MeaNS - Measles Nucleotide Surveillance Program.</title>
        <authorList>
            <person name="Tran T."/>
            <person name="Druce J."/>
        </authorList>
    </citation>
    <scope>NUCLEOTIDE SEQUENCE</scope>
    <source>
        <strain evidence="2">UCB-OBI-ISO-001</strain>
        <tissue evidence="2">Gonad</tissue>
    </source>
</reference>